<accession>A0ABN8G1N0</accession>
<evidence type="ECO:0000313" key="3">
    <source>
        <dbReference type="Proteomes" id="UP000838821"/>
    </source>
</evidence>
<keyword evidence="1" id="KW-1133">Transmembrane helix</keyword>
<reference evidence="2" key="1">
    <citation type="submission" date="2022-01" db="EMBL/GenBank/DDBJ databases">
        <authorList>
            <person name="Criscuolo A."/>
        </authorList>
    </citation>
    <scope>NUCLEOTIDE SEQUENCE</scope>
    <source>
        <strain evidence="2">CIP111891</strain>
    </source>
</reference>
<evidence type="ECO:0008006" key="4">
    <source>
        <dbReference type="Google" id="ProtNLM"/>
    </source>
</evidence>
<name>A0ABN8G1N0_9BACL</name>
<evidence type="ECO:0000256" key="1">
    <source>
        <dbReference type="SAM" id="Phobius"/>
    </source>
</evidence>
<gene>
    <name evidence="2" type="ORF">PAECIP111891_00887</name>
</gene>
<organism evidence="2 3">
    <name type="scientific">Paenibacillus allorhizoplanae</name>
    <dbReference type="NCBI Taxonomy" id="2905648"/>
    <lineage>
        <taxon>Bacteria</taxon>
        <taxon>Bacillati</taxon>
        <taxon>Bacillota</taxon>
        <taxon>Bacilli</taxon>
        <taxon>Bacillales</taxon>
        <taxon>Paenibacillaceae</taxon>
        <taxon>Paenibacillus</taxon>
    </lineage>
</organism>
<dbReference type="EMBL" id="CAKMMW010000002">
    <property type="protein sequence ID" value="CAH1196524.1"/>
    <property type="molecule type" value="Genomic_DNA"/>
</dbReference>
<keyword evidence="3" id="KW-1185">Reference proteome</keyword>
<dbReference type="Proteomes" id="UP000838821">
    <property type="component" value="Unassembled WGS sequence"/>
</dbReference>
<evidence type="ECO:0000313" key="2">
    <source>
        <dbReference type="EMBL" id="CAH1196524.1"/>
    </source>
</evidence>
<protein>
    <recommendedName>
        <fullName evidence="4">Pilus assembly protein</fullName>
    </recommendedName>
</protein>
<comment type="caution">
    <text evidence="2">The sequence shown here is derived from an EMBL/GenBank/DDBJ whole genome shotgun (WGS) entry which is preliminary data.</text>
</comment>
<keyword evidence="1" id="KW-0472">Membrane</keyword>
<sequence>MRLHPVRRARPRVVRRSRLRQIINNELGTFTLEASLVFPVILICTVTLLFVGMFAYQHVYVGQLARSAAEKLAFTWTNSHKDISTGSYNPQETDGLYWRLTQDNVSDLFGLLLGRSGASVALPTNQANGLVEKKLAKAAVLLPTGVTGTASYTNYLLDHRVEVTVNKSFIMPSILSRWMHTTQTESKAIVHVIDSIELIRTTDLTRTYLPTLVGRISSEKAKAALVDPVKSDLSGPSVSIQSERQASSYLRSLVGGTEVVRTTASGKSRKIDALDARGVGHQAFYSLTEAQLRTEQLPKDVELLEHDPTVKGIVWHFFKKDASGKGMPTASFRKELERKGIVVVIHN</sequence>
<keyword evidence="1" id="KW-0812">Transmembrane</keyword>
<feature type="transmembrane region" description="Helical" evidence="1">
    <location>
        <begin position="36"/>
        <end position="56"/>
    </location>
</feature>
<proteinExistence type="predicted"/>